<name>A0AAN7UV77_9PEZI</name>
<evidence type="ECO:0000256" key="4">
    <source>
        <dbReference type="ARBA" id="ARBA00022792"/>
    </source>
</evidence>
<dbReference type="Pfam" id="PF02096">
    <property type="entry name" value="60KD_IMP"/>
    <property type="match status" value="1"/>
</dbReference>
<keyword evidence="3 9" id="KW-0812">Transmembrane</keyword>
<feature type="transmembrane region" description="Helical" evidence="11">
    <location>
        <begin position="364"/>
        <end position="388"/>
    </location>
</feature>
<reference evidence="13 14" key="1">
    <citation type="submission" date="2023-10" db="EMBL/GenBank/DDBJ databases">
        <title>Draft genome sequence of Xylaria bambusicola isolate GMP-LS, the root and basal stem rot pathogen of sugarcane in Indonesia.</title>
        <authorList>
            <person name="Selvaraj P."/>
            <person name="Muralishankar V."/>
            <person name="Muruganantham S."/>
            <person name="Sp S."/>
            <person name="Haryani S."/>
            <person name="Lau K.J.X."/>
            <person name="Naqvi N.I."/>
        </authorList>
    </citation>
    <scope>NUCLEOTIDE SEQUENCE [LARGE SCALE GENOMIC DNA]</scope>
    <source>
        <strain evidence="13">GMP-LS</strain>
    </source>
</reference>
<dbReference type="PANTHER" id="PTHR12428">
    <property type="entry name" value="OXA1"/>
    <property type="match status" value="1"/>
</dbReference>
<evidence type="ECO:0000256" key="3">
    <source>
        <dbReference type="ARBA" id="ARBA00022692"/>
    </source>
</evidence>
<comment type="similarity">
    <text evidence="2 9">Belongs to the OXA1/ALB3/YidC family.</text>
</comment>
<keyword evidence="14" id="KW-1185">Reference proteome</keyword>
<dbReference type="EMBL" id="JAWHQM010000033">
    <property type="protein sequence ID" value="KAK5633511.1"/>
    <property type="molecule type" value="Genomic_DNA"/>
</dbReference>
<feature type="domain" description="Membrane insertase YidC/Oxa/ALB C-terminal" evidence="12">
    <location>
        <begin position="201"/>
        <end position="396"/>
    </location>
</feature>
<evidence type="ECO:0000256" key="2">
    <source>
        <dbReference type="ARBA" id="ARBA00009877"/>
    </source>
</evidence>
<evidence type="ECO:0000313" key="13">
    <source>
        <dbReference type="EMBL" id="KAK5633511.1"/>
    </source>
</evidence>
<keyword evidence="4" id="KW-0999">Mitochondrion inner membrane</keyword>
<dbReference type="GO" id="GO:0032977">
    <property type="term" value="F:membrane insertase activity"/>
    <property type="evidence" value="ECO:0007669"/>
    <property type="project" value="InterPro"/>
</dbReference>
<dbReference type="CDD" id="cd20069">
    <property type="entry name" value="5TM_Oxa1-like"/>
    <property type="match status" value="1"/>
</dbReference>
<dbReference type="InterPro" id="IPR001708">
    <property type="entry name" value="YidC/ALB3/OXA1/COX18"/>
</dbReference>
<feature type="transmembrane region" description="Helical" evidence="11">
    <location>
        <begin position="281"/>
        <end position="301"/>
    </location>
</feature>
<evidence type="ECO:0000256" key="10">
    <source>
        <dbReference type="SAM" id="MobiDB-lite"/>
    </source>
</evidence>
<keyword evidence="7" id="KW-0496">Mitochondrion</keyword>
<evidence type="ECO:0000256" key="7">
    <source>
        <dbReference type="ARBA" id="ARBA00023128"/>
    </source>
</evidence>
<protein>
    <recommendedName>
        <fullName evidence="12">Membrane insertase YidC/Oxa/ALB C-terminal domain-containing protein</fullName>
    </recommendedName>
</protein>
<dbReference type="GO" id="GO:0032979">
    <property type="term" value="P:protein insertion into mitochondrial inner membrane from matrix"/>
    <property type="evidence" value="ECO:0007669"/>
    <property type="project" value="TreeGrafter"/>
</dbReference>
<accession>A0AAN7UV77</accession>
<dbReference type="GO" id="GO:0005743">
    <property type="term" value="C:mitochondrial inner membrane"/>
    <property type="evidence" value="ECO:0007669"/>
    <property type="project" value="UniProtKB-SubCell"/>
</dbReference>
<evidence type="ECO:0000256" key="11">
    <source>
        <dbReference type="SAM" id="Phobius"/>
    </source>
</evidence>
<feature type="compositionally biased region" description="Polar residues" evidence="10">
    <location>
        <begin position="88"/>
        <end position="107"/>
    </location>
</feature>
<organism evidence="13 14">
    <name type="scientific">Xylaria bambusicola</name>
    <dbReference type="NCBI Taxonomy" id="326684"/>
    <lineage>
        <taxon>Eukaryota</taxon>
        <taxon>Fungi</taxon>
        <taxon>Dikarya</taxon>
        <taxon>Ascomycota</taxon>
        <taxon>Pezizomycotina</taxon>
        <taxon>Sordariomycetes</taxon>
        <taxon>Xylariomycetidae</taxon>
        <taxon>Xylariales</taxon>
        <taxon>Xylariaceae</taxon>
        <taxon>Xylaria</taxon>
    </lineage>
</organism>
<evidence type="ECO:0000259" key="12">
    <source>
        <dbReference type="Pfam" id="PF02096"/>
    </source>
</evidence>
<sequence length="507" mass="55385">MLPSRGLARNPAFALGYASTAWAKSTRITSTTRHFSQARSQSSVLARHVQNTPSITAVRSGATIGITCGVFAQRSGAVRNLSLWPFSSKPQTSSPQTFEPPQQQPLSELSDAAAQSPVAETSPWPSTPAEPASGTTPDLSDLPDLSQLPEDILREFEPQSFVDLPQHIGFLTELGLEFGTGTTTFIAHLLEFIHVYSGMPWWGSIAAVAVLFRLVMFYPTLIGAKHSAKLQKLQVEPAFKKAVADLQESTHRTKDYQAIILARRQLGRLKRAAGISSWKPLIAFSTVPFSFGMFRITRAMANLPVPGMETGGLAWFTDLTIYDPFFILPIVGVGLGSLTLILTQRANVVPPNPMQQSMMDGMTYILPPLVFLGTAWLPAGLQWFFVWVSAGTAIQAQATLNPAIRRWAGLEPLPNTNGAPAAPGASIFPPGSGIQYQSPSASSSMKAGFQEGLASATKSFKEATGATEERAKWKKADEYEDKRALEEKQKAFRRMEEVRRRRAERQH</sequence>
<evidence type="ECO:0000256" key="5">
    <source>
        <dbReference type="ARBA" id="ARBA00022946"/>
    </source>
</evidence>
<evidence type="ECO:0000256" key="6">
    <source>
        <dbReference type="ARBA" id="ARBA00022989"/>
    </source>
</evidence>
<comment type="subcellular location">
    <subcellularLocation>
        <location evidence="9">Membrane</location>
        <topology evidence="9">Multi-pass membrane protein</topology>
    </subcellularLocation>
    <subcellularLocation>
        <location evidence="1">Mitochondrion inner membrane</location>
        <topology evidence="1">Multi-pass membrane protein</topology>
    </subcellularLocation>
</comment>
<evidence type="ECO:0000256" key="1">
    <source>
        <dbReference type="ARBA" id="ARBA00004448"/>
    </source>
</evidence>
<comment type="caution">
    <text evidence="13">The sequence shown here is derived from an EMBL/GenBank/DDBJ whole genome shotgun (WGS) entry which is preliminary data.</text>
</comment>
<evidence type="ECO:0000256" key="9">
    <source>
        <dbReference type="RuleBase" id="RU003945"/>
    </source>
</evidence>
<keyword evidence="5" id="KW-0809">Transit peptide</keyword>
<feature type="region of interest" description="Disordered" evidence="10">
    <location>
        <begin position="88"/>
        <end position="144"/>
    </location>
</feature>
<dbReference type="Proteomes" id="UP001305414">
    <property type="component" value="Unassembled WGS sequence"/>
</dbReference>
<feature type="transmembrane region" description="Helical" evidence="11">
    <location>
        <begin position="201"/>
        <end position="224"/>
    </location>
</feature>
<evidence type="ECO:0000313" key="14">
    <source>
        <dbReference type="Proteomes" id="UP001305414"/>
    </source>
</evidence>
<evidence type="ECO:0000256" key="8">
    <source>
        <dbReference type="ARBA" id="ARBA00023136"/>
    </source>
</evidence>
<gene>
    <name evidence="13" type="ORF">RRF57_009225</name>
</gene>
<dbReference type="AlphaFoldDB" id="A0AAN7UV77"/>
<dbReference type="PANTHER" id="PTHR12428:SF66">
    <property type="entry name" value="MITOCHONDRIAL INNER MEMBRANE PROTEIN OXA1L"/>
    <property type="match status" value="1"/>
</dbReference>
<feature type="region of interest" description="Disordered" evidence="10">
    <location>
        <begin position="423"/>
        <end position="443"/>
    </location>
</feature>
<dbReference type="InterPro" id="IPR028055">
    <property type="entry name" value="YidC/Oxa/ALB_C"/>
</dbReference>
<proteinExistence type="inferred from homology"/>
<feature type="compositionally biased region" description="Polar residues" evidence="10">
    <location>
        <begin position="434"/>
        <end position="443"/>
    </location>
</feature>
<keyword evidence="8 11" id="KW-0472">Membrane</keyword>
<keyword evidence="6 11" id="KW-1133">Transmembrane helix</keyword>
<feature type="transmembrane region" description="Helical" evidence="11">
    <location>
        <begin position="321"/>
        <end position="343"/>
    </location>
</feature>